<evidence type="ECO:0000313" key="2">
    <source>
        <dbReference type="EMBL" id="KAE9397558.1"/>
    </source>
</evidence>
<proteinExistence type="predicted"/>
<dbReference type="EMBL" id="ML769495">
    <property type="protein sequence ID" value="KAE9397558.1"/>
    <property type="molecule type" value="Genomic_DNA"/>
</dbReference>
<feature type="region of interest" description="Disordered" evidence="1">
    <location>
        <begin position="1"/>
        <end position="23"/>
    </location>
</feature>
<dbReference type="InterPro" id="IPR029058">
    <property type="entry name" value="AB_hydrolase_fold"/>
</dbReference>
<feature type="compositionally biased region" description="Basic residues" evidence="1">
    <location>
        <begin position="1"/>
        <end position="11"/>
    </location>
</feature>
<feature type="compositionally biased region" description="Polar residues" evidence="1">
    <location>
        <begin position="12"/>
        <end position="22"/>
    </location>
</feature>
<gene>
    <name evidence="2" type="ORF">BT96DRAFT_1020711</name>
</gene>
<keyword evidence="3" id="KW-1185">Reference proteome</keyword>
<protein>
    <submittedName>
        <fullName evidence="2">Uncharacterized protein</fullName>
    </submittedName>
</protein>
<evidence type="ECO:0000256" key="1">
    <source>
        <dbReference type="SAM" id="MobiDB-lite"/>
    </source>
</evidence>
<name>A0A6A4HJD2_9AGAR</name>
<dbReference type="OrthoDB" id="3256662at2759"/>
<dbReference type="AlphaFoldDB" id="A0A6A4HJD2"/>
<accession>A0A6A4HJD2</accession>
<organism evidence="2 3">
    <name type="scientific">Gymnopus androsaceus JB14</name>
    <dbReference type="NCBI Taxonomy" id="1447944"/>
    <lineage>
        <taxon>Eukaryota</taxon>
        <taxon>Fungi</taxon>
        <taxon>Dikarya</taxon>
        <taxon>Basidiomycota</taxon>
        <taxon>Agaricomycotina</taxon>
        <taxon>Agaricomycetes</taxon>
        <taxon>Agaricomycetidae</taxon>
        <taxon>Agaricales</taxon>
        <taxon>Marasmiineae</taxon>
        <taxon>Omphalotaceae</taxon>
        <taxon>Gymnopus</taxon>
    </lineage>
</organism>
<evidence type="ECO:0000313" key="3">
    <source>
        <dbReference type="Proteomes" id="UP000799118"/>
    </source>
</evidence>
<sequence>MSLLRFHRKSTSNHPLPSNGDSESVEIKRIDDLISISLACRFLCTISLPLAFESVIIRSRLGKDCVWDRYRRSYITFCQSLNEDGPIATALASQIQNCTIRRRGPVPTLQSQPLSYLRALLTPSLPHERAIKPRTQDFESQSHAYCEEQSTQPQTLAYSPHDPLAGGSTAWIYEKLIKWSDKEERICLGRSFLPSTDTTSKR</sequence>
<dbReference type="Proteomes" id="UP000799118">
    <property type="component" value="Unassembled WGS sequence"/>
</dbReference>
<dbReference type="Gene3D" id="3.40.50.1820">
    <property type="entry name" value="alpha/beta hydrolase"/>
    <property type="match status" value="1"/>
</dbReference>
<reference evidence="2" key="1">
    <citation type="journal article" date="2019" name="Environ. Microbiol.">
        <title>Fungal ecological strategies reflected in gene transcription - a case study of two litter decomposers.</title>
        <authorList>
            <person name="Barbi F."/>
            <person name="Kohler A."/>
            <person name="Barry K."/>
            <person name="Baskaran P."/>
            <person name="Daum C."/>
            <person name="Fauchery L."/>
            <person name="Ihrmark K."/>
            <person name="Kuo A."/>
            <person name="LaButti K."/>
            <person name="Lipzen A."/>
            <person name="Morin E."/>
            <person name="Grigoriev I.V."/>
            <person name="Henrissat B."/>
            <person name="Lindahl B."/>
            <person name="Martin F."/>
        </authorList>
    </citation>
    <scope>NUCLEOTIDE SEQUENCE</scope>
    <source>
        <strain evidence="2">JB14</strain>
    </source>
</reference>